<keyword evidence="2" id="KW-1185">Reference proteome</keyword>
<accession>A0A9N9I773</accession>
<dbReference type="EMBL" id="CAJVPP010014331">
    <property type="protein sequence ID" value="CAG8723802.1"/>
    <property type="molecule type" value="Genomic_DNA"/>
</dbReference>
<reference evidence="1" key="1">
    <citation type="submission" date="2021-06" db="EMBL/GenBank/DDBJ databases">
        <authorList>
            <person name="Kallberg Y."/>
            <person name="Tangrot J."/>
            <person name="Rosling A."/>
        </authorList>
    </citation>
    <scope>NUCLEOTIDE SEQUENCE</scope>
    <source>
        <strain evidence="1">87-6 pot B 2015</strain>
    </source>
</reference>
<comment type="caution">
    <text evidence="1">The sequence shown here is derived from an EMBL/GenBank/DDBJ whole genome shotgun (WGS) entry which is preliminary data.</text>
</comment>
<gene>
    <name evidence="1" type="ORF">FMOSSE_LOCUS15190</name>
</gene>
<evidence type="ECO:0000313" key="1">
    <source>
        <dbReference type="EMBL" id="CAG8723802.1"/>
    </source>
</evidence>
<dbReference type="Gene3D" id="1.10.8.480">
    <property type="match status" value="1"/>
</dbReference>
<organism evidence="1 2">
    <name type="scientific">Funneliformis mosseae</name>
    <name type="common">Endomycorrhizal fungus</name>
    <name type="synonym">Glomus mosseae</name>
    <dbReference type="NCBI Taxonomy" id="27381"/>
    <lineage>
        <taxon>Eukaryota</taxon>
        <taxon>Fungi</taxon>
        <taxon>Fungi incertae sedis</taxon>
        <taxon>Mucoromycota</taxon>
        <taxon>Glomeromycotina</taxon>
        <taxon>Glomeromycetes</taxon>
        <taxon>Glomerales</taxon>
        <taxon>Glomeraceae</taxon>
        <taxon>Funneliformis</taxon>
    </lineage>
</organism>
<dbReference type="Proteomes" id="UP000789375">
    <property type="component" value="Unassembled WGS sequence"/>
</dbReference>
<protein>
    <submittedName>
        <fullName evidence="1">1176_t:CDS:1</fullName>
    </submittedName>
</protein>
<dbReference type="AlphaFoldDB" id="A0A9N9I773"/>
<evidence type="ECO:0000313" key="2">
    <source>
        <dbReference type="Proteomes" id="UP000789375"/>
    </source>
</evidence>
<sequence>TLAASFKTTSVLQIIENNYKTFCSTNDMMIEDTLNIKAKVISVLQSVNMAESRASKLDIDDFLKLLYAFNQANIHFC</sequence>
<feature type="non-terminal residue" evidence="1">
    <location>
        <position position="77"/>
    </location>
</feature>
<proteinExistence type="predicted"/>
<name>A0A9N9I773_FUNMO</name>